<gene>
    <name evidence="1" type="ORF">DPMN_134726</name>
</gene>
<dbReference type="AlphaFoldDB" id="A0A9D4JC57"/>
<evidence type="ECO:0000313" key="2">
    <source>
        <dbReference type="Proteomes" id="UP000828390"/>
    </source>
</evidence>
<comment type="caution">
    <text evidence="1">The sequence shown here is derived from an EMBL/GenBank/DDBJ whole genome shotgun (WGS) entry which is preliminary data.</text>
</comment>
<reference evidence="1" key="2">
    <citation type="submission" date="2020-11" db="EMBL/GenBank/DDBJ databases">
        <authorList>
            <person name="McCartney M.A."/>
            <person name="Auch B."/>
            <person name="Kono T."/>
            <person name="Mallez S."/>
            <person name="Becker A."/>
            <person name="Gohl D.M."/>
            <person name="Silverstein K.A.T."/>
            <person name="Koren S."/>
            <person name="Bechman K.B."/>
            <person name="Herman A."/>
            <person name="Abrahante J.E."/>
            <person name="Garbe J."/>
        </authorList>
    </citation>
    <scope>NUCLEOTIDE SEQUENCE</scope>
    <source>
        <strain evidence="1">Duluth1</strain>
        <tissue evidence="1">Whole animal</tissue>
    </source>
</reference>
<organism evidence="1 2">
    <name type="scientific">Dreissena polymorpha</name>
    <name type="common">Zebra mussel</name>
    <name type="synonym">Mytilus polymorpha</name>
    <dbReference type="NCBI Taxonomy" id="45954"/>
    <lineage>
        <taxon>Eukaryota</taxon>
        <taxon>Metazoa</taxon>
        <taxon>Spiralia</taxon>
        <taxon>Lophotrochozoa</taxon>
        <taxon>Mollusca</taxon>
        <taxon>Bivalvia</taxon>
        <taxon>Autobranchia</taxon>
        <taxon>Heteroconchia</taxon>
        <taxon>Euheterodonta</taxon>
        <taxon>Imparidentia</taxon>
        <taxon>Neoheterodontei</taxon>
        <taxon>Myida</taxon>
        <taxon>Dreissenoidea</taxon>
        <taxon>Dreissenidae</taxon>
        <taxon>Dreissena</taxon>
    </lineage>
</organism>
<name>A0A9D4JC57_DREPO</name>
<evidence type="ECO:0000313" key="1">
    <source>
        <dbReference type="EMBL" id="KAH3806405.1"/>
    </source>
</evidence>
<dbReference type="Proteomes" id="UP000828390">
    <property type="component" value="Unassembled WGS sequence"/>
</dbReference>
<protein>
    <submittedName>
        <fullName evidence="1">Uncharacterized protein</fullName>
    </submittedName>
</protein>
<accession>A0A9D4JC57</accession>
<dbReference type="EMBL" id="JAIWYP010000006">
    <property type="protein sequence ID" value="KAH3806405.1"/>
    <property type="molecule type" value="Genomic_DNA"/>
</dbReference>
<proteinExistence type="predicted"/>
<keyword evidence="2" id="KW-1185">Reference proteome</keyword>
<sequence>MGQRLTDNNPNIKDLSDKNRPTKLAERYSELYDNEWTNAFKDLNAIYNDEQKTIAMLPVILTVSTFIKMC</sequence>
<reference evidence="1" key="1">
    <citation type="journal article" date="2019" name="bioRxiv">
        <title>The Genome of the Zebra Mussel, Dreissena polymorpha: A Resource for Invasive Species Research.</title>
        <authorList>
            <person name="McCartney M.A."/>
            <person name="Auch B."/>
            <person name="Kono T."/>
            <person name="Mallez S."/>
            <person name="Zhang Y."/>
            <person name="Obille A."/>
            <person name="Becker A."/>
            <person name="Abrahante J.E."/>
            <person name="Garbe J."/>
            <person name="Badalamenti J.P."/>
            <person name="Herman A."/>
            <person name="Mangelson H."/>
            <person name="Liachko I."/>
            <person name="Sullivan S."/>
            <person name="Sone E.D."/>
            <person name="Koren S."/>
            <person name="Silverstein K.A.T."/>
            <person name="Beckman K.B."/>
            <person name="Gohl D.M."/>
        </authorList>
    </citation>
    <scope>NUCLEOTIDE SEQUENCE</scope>
    <source>
        <strain evidence="1">Duluth1</strain>
        <tissue evidence="1">Whole animal</tissue>
    </source>
</reference>